<dbReference type="Pfam" id="PF04570">
    <property type="entry name" value="zf-FLZ"/>
    <property type="match status" value="1"/>
</dbReference>
<feature type="compositionally biased region" description="Polar residues" evidence="6">
    <location>
        <begin position="392"/>
        <end position="401"/>
    </location>
</feature>
<accession>A0ABR2E3R3</accession>
<evidence type="ECO:0000313" key="8">
    <source>
        <dbReference type="EMBL" id="KAK8551215.1"/>
    </source>
</evidence>
<keyword evidence="9" id="KW-1185">Reference proteome</keyword>
<evidence type="ECO:0000256" key="6">
    <source>
        <dbReference type="SAM" id="MobiDB-lite"/>
    </source>
</evidence>
<gene>
    <name evidence="8" type="ORF">V6N12_039867</name>
</gene>
<reference evidence="8 9" key="1">
    <citation type="journal article" date="2024" name="G3 (Bethesda)">
        <title>Genome assembly of Hibiscus sabdariffa L. provides insights into metabolisms of medicinal natural products.</title>
        <authorList>
            <person name="Kim T."/>
        </authorList>
    </citation>
    <scope>NUCLEOTIDE SEQUENCE [LARGE SCALE GENOMIC DNA]</scope>
    <source>
        <strain evidence="8">TK-2024</strain>
        <tissue evidence="8">Old leaves</tissue>
    </source>
</reference>
<name>A0ABR2E3R3_9ROSI</name>
<dbReference type="InterPro" id="IPR007650">
    <property type="entry name" value="Zf-FLZ_dom"/>
</dbReference>
<dbReference type="Gene3D" id="1.10.287.1490">
    <property type="match status" value="2"/>
</dbReference>
<dbReference type="PROSITE" id="PS51795">
    <property type="entry name" value="ZF_FLZ"/>
    <property type="match status" value="1"/>
</dbReference>
<dbReference type="PANTHER" id="PTHR46868">
    <property type="entry name" value="FCS-LIKE ZINC FINGER 11"/>
    <property type="match status" value="1"/>
</dbReference>
<protein>
    <recommendedName>
        <fullName evidence="7">FLZ-type domain-containing protein</fullName>
    </recommendedName>
</protein>
<feature type="compositionally biased region" description="Basic and acidic residues" evidence="6">
    <location>
        <begin position="471"/>
        <end position="484"/>
    </location>
</feature>
<comment type="caution">
    <text evidence="8">The sequence shown here is derived from an EMBL/GenBank/DDBJ whole genome shotgun (WGS) entry which is preliminary data.</text>
</comment>
<feature type="domain" description="FLZ-type" evidence="7">
    <location>
        <begin position="344"/>
        <end position="388"/>
    </location>
</feature>
<evidence type="ECO:0000256" key="2">
    <source>
        <dbReference type="ARBA" id="ARBA00022723"/>
    </source>
</evidence>
<proteinExistence type="inferred from homology"/>
<evidence type="ECO:0000256" key="5">
    <source>
        <dbReference type="SAM" id="Coils"/>
    </source>
</evidence>
<feature type="region of interest" description="Disordered" evidence="6">
    <location>
        <begin position="386"/>
        <end position="408"/>
    </location>
</feature>
<dbReference type="EMBL" id="JBBPBM010000020">
    <property type="protein sequence ID" value="KAK8551215.1"/>
    <property type="molecule type" value="Genomic_DNA"/>
</dbReference>
<evidence type="ECO:0000259" key="7">
    <source>
        <dbReference type="PROSITE" id="PS51795"/>
    </source>
</evidence>
<feature type="compositionally biased region" description="Basic residues" evidence="6">
    <location>
        <begin position="1090"/>
        <end position="1100"/>
    </location>
</feature>
<dbReference type="Proteomes" id="UP001472677">
    <property type="component" value="Unassembled WGS sequence"/>
</dbReference>
<feature type="coiled-coil region" evidence="5">
    <location>
        <begin position="520"/>
        <end position="702"/>
    </location>
</feature>
<keyword evidence="2" id="KW-0479">Metal-binding</keyword>
<dbReference type="SUPFAM" id="SSF57997">
    <property type="entry name" value="Tropomyosin"/>
    <property type="match status" value="1"/>
</dbReference>
<keyword evidence="3" id="KW-0863">Zinc-finger</keyword>
<dbReference type="PANTHER" id="PTHR46868:SF4">
    <property type="entry name" value="FLZ-TYPE DOMAIN-CONTAINING PROTEIN"/>
    <property type="match status" value="1"/>
</dbReference>
<dbReference type="InterPro" id="IPR044585">
    <property type="entry name" value="FLZ10/11"/>
</dbReference>
<evidence type="ECO:0000313" key="9">
    <source>
        <dbReference type="Proteomes" id="UP001472677"/>
    </source>
</evidence>
<feature type="zinc finger region" description="FLZ-type" evidence="4">
    <location>
        <begin position="344"/>
        <end position="388"/>
    </location>
</feature>
<feature type="region of interest" description="Disordered" evidence="6">
    <location>
        <begin position="471"/>
        <end position="491"/>
    </location>
</feature>
<feature type="coiled-coil region" evidence="5">
    <location>
        <begin position="756"/>
        <end position="860"/>
    </location>
</feature>
<organism evidence="8 9">
    <name type="scientific">Hibiscus sabdariffa</name>
    <name type="common">roselle</name>
    <dbReference type="NCBI Taxonomy" id="183260"/>
    <lineage>
        <taxon>Eukaryota</taxon>
        <taxon>Viridiplantae</taxon>
        <taxon>Streptophyta</taxon>
        <taxon>Embryophyta</taxon>
        <taxon>Tracheophyta</taxon>
        <taxon>Spermatophyta</taxon>
        <taxon>Magnoliopsida</taxon>
        <taxon>eudicotyledons</taxon>
        <taxon>Gunneridae</taxon>
        <taxon>Pentapetalae</taxon>
        <taxon>rosids</taxon>
        <taxon>malvids</taxon>
        <taxon>Malvales</taxon>
        <taxon>Malvaceae</taxon>
        <taxon>Malvoideae</taxon>
        <taxon>Hibiscus</taxon>
    </lineage>
</organism>
<comment type="similarity">
    <text evidence="1">Belongs to the FLZ family.</text>
</comment>
<feature type="compositionally biased region" description="Basic and acidic residues" evidence="6">
    <location>
        <begin position="1072"/>
        <end position="1082"/>
    </location>
</feature>
<evidence type="ECO:0000256" key="1">
    <source>
        <dbReference type="ARBA" id="ARBA00009374"/>
    </source>
</evidence>
<evidence type="ECO:0000256" key="3">
    <source>
        <dbReference type="ARBA" id="ARBA00022771"/>
    </source>
</evidence>
<feature type="region of interest" description="Disordered" evidence="6">
    <location>
        <begin position="1051"/>
        <end position="1100"/>
    </location>
</feature>
<keyword evidence="5" id="KW-0175">Coiled coil</keyword>
<keyword evidence="3" id="KW-0862">Zinc</keyword>
<evidence type="ECO:0000256" key="4">
    <source>
        <dbReference type="PROSITE-ProRule" id="PRU01131"/>
    </source>
</evidence>
<sequence>MNPGLGTGARPRLEGAIALGVVLMDCSKKTSKELLIFLLKESSTLGLRQHISSSLFNIPGFLVGFSSKGPSDYDSVRSPTSPLDLRVFANFSNPFGVRSPSSPSQSGCQKKWDCNKIGLGIVNLLADDFKPDGGDPDSPKRKNIIFGPQVKTKFPCSSRYSHEFFSNSMKSNSLPRNYIISQLFQAGESNTKSMVSSLGFGNEEVQVEPKRDPGLSPFISMENPNSSSRSFFSENGTISTNSLPLPIGRPLHVDNSLVSKPSSLPILFSHNLVSLPAHEIELSEDYTCIISHGPNPKTTHVFGDCILECHNNELTIFDKKAEQGSRVPPPGNGKETSALYPSHEYLSFCYTCKKKLEKGEDIYMYGGEKAFCSLDCRSEEIFAKEEMERTRNNSSNGSAELNNDDDLFPMESKRRRRSFRPPMASLSHQDPNDHVSRKRRAVLLVGISILPFLQLRANALEVSTLKNMAESELKKPEENQKAEEAQGDSPSNPFLSLLNGLGIFGTSVLAPLYASIQKDKKAADEALESMKIKLQQKEAAIFSMEKDFESKLIDEREQQTQQLKKAKEEQLSLMDQLNLANSTIAGLGQELRNEKRLIENLNVQIDSLQSNLLKAGEEKRSIEQELKEKLDLVDILQEKVNLLSSELKDKENNIQKLNSSLAEKESELKNLETAYKKTEEELGKANSKIEGLKEELLRNQSELQLKNSSVDELNARISSLTVERDNSRHGFGALQEDYNNLKVASENKAAADAKLLGEREKEIHQLKEKLELALNDASENKATVADLNKEKDNLKKALEEGLQNVKNLKEELLTAEETLAKSKSEASDLFEQLKNSRMHCNELESEISKVRSEFDETKLRLQGSLDEAKQSGEVLASELTASKELLKKTREELQTFSHELASMTENRDSLQRELVDVYKKAETTANDLKEEKVIVSSLKKELQALEKQISKDKEARKSLETDLEEATKSLDEVNQNILKLSKDLESGNAKISGLEDEKMVLYKTLTEQKNASKEAQENMEDAHKLVMSLGKERDSLEKQVKKLEDELASAKGEILRLRSKKKSPEVPVNDKPPQKGESEAEAKVTVSARKTTRRRKSSSE</sequence>